<gene>
    <name evidence="2" type="ORF">AB5J50_29215</name>
</gene>
<dbReference type="EMBL" id="CP163440">
    <property type="protein sequence ID" value="XDQ64574.1"/>
    <property type="molecule type" value="Genomic_DNA"/>
</dbReference>
<evidence type="ECO:0000313" key="2">
    <source>
        <dbReference type="EMBL" id="XDQ64574.1"/>
    </source>
</evidence>
<reference evidence="2" key="1">
    <citation type="submission" date="2024-07" db="EMBL/GenBank/DDBJ databases">
        <authorList>
            <person name="Yu S.T."/>
        </authorList>
    </citation>
    <scope>NUCLEOTIDE SEQUENCE</scope>
    <source>
        <strain evidence="2">R35</strain>
    </source>
</reference>
<dbReference type="AlphaFoldDB" id="A0AB39SBS7"/>
<dbReference type="SUPFAM" id="SSF54427">
    <property type="entry name" value="NTF2-like"/>
    <property type="match status" value="1"/>
</dbReference>
<dbReference type="InterPro" id="IPR032710">
    <property type="entry name" value="NTF2-like_dom_sf"/>
</dbReference>
<dbReference type="RefSeq" id="WP_369261189.1">
    <property type="nucleotide sequence ID" value="NZ_CP163440.1"/>
</dbReference>
<accession>A0AB39SBS7</accession>
<sequence>MSTAAPHEVVEHLLRLTAEGPSEAMAEVFAPDAVFEMPFLPPGVPAQKPGREAFRTHLREGAGIQKFDGVDNVRIHDTGDPEVIVAEYRLHGRVLAGGKRFAFDIVAFARVRDGLISWYRTYANPLDAAIAFGTAERLLSGLTTGPGAGAVGV</sequence>
<protein>
    <submittedName>
        <fullName evidence="2">Nuclear transport factor 2 family protein</fullName>
    </submittedName>
</protein>
<feature type="domain" description="SnoaL-like" evidence="1">
    <location>
        <begin position="10"/>
        <end position="117"/>
    </location>
</feature>
<name>A0AB39SBS7_9ACTN</name>
<evidence type="ECO:0000259" key="1">
    <source>
        <dbReference type="Pfam" id="PF12680"/>
    </source>
</evidence>
<dbReference type="InterPro" id="IPR037401">
    <property type="entry name" value="SnoaL-like"/>
</dbReference>
<dbReference type="Pfam" id="PF12680">
    <property type="entry name" value="SnoaL_2"/>
    <property type="match status" value="1"/>
</dbReference>
<proteinExistence type="predicted"/>
<organism evidence="2">
    <name type="scientific">Streptomyces sp. R35</name>
    <dbReference type="NCBI Taxonomy" id="3238630"/>
    <lineage>
        <taxon>Bacteria</taxon>
        <taxon>Bacillati</taxon>
        <taxon>Actinomycetota</taxon>
        <taxon>Actinomycetes</taxon>
        <taxon>Kitasatosporales</taxon>
        <taxon>Streptomycetaceae</taxon>
        <taxon>Streptomyces</taxon>
    </lineage>
</organism>
<dbReference type="Gene3D" id="3.10.450.50">
    <property type="match status" value="1"/>
</dbReference>